<evidence type="ECO:0000256" key="9">
    <source>
        <dbReference type="ARBA" id="ARBA00078212"/>
    </source>
</evidence>
<dbReference type="EC" id="2.6.1.77" evidence="7"/>
<proteinExistence type="inferred from homology"/>
<evidence type="ECO:0000256" key="8">
    <source>
        <dbReference type="ARBA" id="ARBA00074603"/>
    </source>
</evidence>
<dbReference type="GO" id="GO:0042802">
    <property type="term" value="F:identical protein binding"/>
    <property type="evidence" value="ECO:0007669"/>
    <property type="project" value="TreeGrafter"/>
</dbReference>
<keyword evidence="3" id="KW-0808">Transferase</keyword>
<dbReference type="InterPro" id="IPR049704">
    <property type="entry name" value="Aminotrans_3_PPA_site"/>
</dbReference>
<evidence type="ECO:0000256" key="6">
    <source>
        <dbReference type="ARBA" id="ARBA00052998"/>
    </source>
</evidence>
<dbReference type="InterPro" id="IPR015422">
    <property type="entry name" value="PyrdxlP-dep_Trfase_small"/>
</dbReference>
<evidence type="ECO:0000313" key="11">
    <source>
        <dbReference type="EMBL" id="MBC8317819.1"/>
    </source>
</evidence>
<organism evidence="11 12">
    <name type="scientific">Candidatus Desulfobia pelagia</name>
    <dbReference type="NCBI Taxonomy" id="2841692"/>
    <lineage>
        <taxon>Bacteria</taxon>
        <taxon>Pseudomonadati</taxon>
        <taxon>Thermodesulfobacteriota</taxon>
        <taxon>Desulfobulbia</taxon>
        <taxon>Desulfobulbales</taxon>
        <taxon>Desulfobulbaceae</taxon>
        <taxon>Candidatus Desulfobia</taxon>
    </lineage>
</organism>
<dbReference type="PANTHER" id="PTHR11986">
    <property type="entry name" value="AMINOTRANSFERASE CLASS III"/>
    <property type="match status" value="1"/>
</dbReference>
<protein>
    <recommendedName>
        <fullName evidence="8">Taurine--pyruvate aminotransferase</fullName>
        <ecNumber evidence="7">2.6.1.77</ecNumber>
    </recommendedName>
    <alternativeName>
        <fullName evidence="9">Taurine:pyruvate aminotransferase</fullName>
    </alternativeName>
</protein>
<keyword evidence="4 10" id="KW-0663">Pyridoxal phosphate</keyword>
<evidence type="ECO:0000313" key="12">
    <source>
        <dbReference type="Proteomes" id="UP000614424"/>
    </source>
</evidence>
<dbReference type="InterPro" id="IPR050103">
    <property type="entry name" value="Class-III_PLP-dep_AT"/>
</dbReference>
<dbReference type="PROSITE" id="PS00600">
    <property type="entry name" value="AA_TRANSFER_CLASS_3"/>
    <property type="match status" value="1"/>
</dbReference>
<dbReference type="PIRSF" id="PIRSF000521">
    <property type="entry name" value="Transaminase_4ab_Lys_Orn"/>
    <property type="match status" value="1"/>
</dbReference>
<dbReference type="SUPFAM" id="SSF53383">
    <property type="entry name" value="PLP-dependent transferases"/>
    <property type="match status" value="1"/>
</dbReference>
<dbReference type="InterPro" id="IPR005814">
    <property type="entry name" value="Aminotrans_3"/>
</dbReference>
<keyword evidence="2 11" id="KW-0032">Aminotransferase</keyword>
<evidence type="ECO:0000256" key="5">
    <source>
        <dbReference type="ARBA" id="ARBA00023317"/>
    </source>
</evidence>
<dbReference type="Pfam" id="PF00202">
    <property type="entry name" value="Aminotran_3"/>
    <property type="match status" value="1"/>
</dbReference>
<evidence type="ECO:0000256" key="2">
    <source>
        <dbReference type="ARBA" id="ARBA00022576"/>
    </source>
</evidence>
<comment type="cofactor">
    <cofactor evidence="1">
        <name>pyridoxal 5'-phosphate</name>
        <dbReference type="ChEBI" id="CHEBI:597326"/>
    </cofactor>
</comment>
<dbReference type="Proteomes" id="UP000614424">
    <property type="component" value="Unassembled WGS sequence"/>
</dbReference>
<dbReference type="GO" id="GO:0031299">
    <property type="term" value="F:taurine-pyruvate aminotransferase activity"/>
    <property type="evidence" value="ECO:0007669"/>
    <property type="project" value="UniProtKB-EC"/>
</dbReference>
<reference evidence="11 12" key="1">
    <citation type="submission" date="2020-08" db="EMBL/GenBank/DDBJ databases">
        <title>Bridging the membrane lipid divide: bacteria of the FCB group superphylum have the potential to synthesize archaeal ether lipids.</title>
        <authorList>
            <person name="Villanueva L."/>
            <person name="Von Meijenfeldt F.A.B."/>
            <person name="Westbye A.B."/>
            <person name="Yadav S."/>
            <person name="Hopmans E.C."/>
            <person name="Dutilh B.E."/>
            <person name="Sinninghe Damste J.S."/>
        </authorList>
    </citation>
    <scope>NUCLEOTIDE SEQUENCE [LARGE SCALE GENOMIC DNA]</scope>
    <source>
        <strain evidence="11">NIOZ-UU47</strain>
    </source>
</reference>
<dbReference type="AlphaFoldDB" id="A0A8J6ND93"/>
<evidence type="ECO:0000256" key="1">
    <source>
        <dbReference type="ARBA" id="ARBA00001933"/>
    </source>
</evidence>
<evidence type="ECO:0000256" key="7">
    <source>
        <dbReference type="ARBA" id="ARBA00067057"/>
    </source>
</evidence>
<dbReference type="Gene3D" id="3.90.1150.10">
    <property type="entry name" value="Aspartate Aminotransferase, domain 1"/>
    <property type="match status" value="1"/>
</dbReference>
<evidence type="ECO:0000256" key="4">
    <source>
        <dbReference type="ARBA" id="ARBA00022898"/>
    </source>
</evidence>
<accession>A0A8J6ND93</accession>
<comment type="caution">
    <text evidence="11">The sequence shown here is derived from an EMBL/GenBank/DDBJ whole genome shotgun (WGS) entry which is preliminary data.</text>
</comment>
<comment type="similarity">
    <text evidence="10">Belongs to the class-III pyridoxal-phosphate-dependent aminotransferase family.</text>
</comment>
<dbReference type="GO" id="GO:0030170">
    <property type="term" value="F:pyridoxal phosphate binding"/>
    <property type="evidence" value="ECO:0007669"/>
    <property type="project" value="InterPro"/>
</dbReference>
<gene>
    <name evidence="11" type="ORF">H8E41_07915</name>
</gene>
<keyword evidence="5" id="KW-0670">Pyruvate</keyword>
<dbReference type="PANTHER" id="PTHR11986:SF79">
    <property type="entry name" value="ACETYLORNITHINE AMINOTRANSFERASE, MITOCHONDRIAL"/>
    <property type="match status" value="1"/>
</dbReference>
<dbReference type="InterPro" id="IPR015421">
    <property type="entry name" value="PyrdxlP-dep_Trfase_major"/>
</dbReference>
<dbReference type="Gene3D" id="3.40.640.10">
    <property type="entry name" value="Type I PLP-dependent aspartate aminotransferase-like (Major domain)"/>
    <property type="match status" value="1"/>
</dbReference>
<dbReference type="InterPro" id="IPR015424">
    <property type="entry name" value="PyrdxlP-dep_Trfase"/>
</dbReference>
<comment type="catalytic activity">
    <reaction evidence="6">
        <text>taurine + pyruvate = sulfoacetaldehyde + L-alanine</text>
        <dbReference type="Rhea" id="RHEA:10420"/>
        <dbReference type="ChEBI" id="CHEBI:15361"/>
        <dbReference type="ChEBI" id="CHEBI:57972"/>
        <dbReference type="ChEBI" id="CHEBI:58246"/>
        <dbReference type="ChEBI" id="CHEBI:507393"/>
        <dbReference type="EC" id="2.6.1.77"/>
    </reaction>
    <physiologicalReaction direction="left-to-right" evidence="6">
        <dbReference type="Rhea" id="RHEA:10421"/>
    </physiologicalReaction>
</comment>
<sequence>MTSKATFEIEDRYMAPFFAKQQISIERGDGVFVWDEEDNRYIDFTSGWGVTCLGHAQPVITEALINQSRKILQNPNSGLTYSPARAQLLEVMQTVLPNHLTRLFFSNSGAEANDAVIKLARKVTNRLDVISTHKSFHGRTISTASATGQATHREKFNPLMPNYLFVKYGDLDDLKKTLNENVAAFILEPIQGEGGVIIPSKDYLKGAADLCRKNGTLLIADEVQTGFCRTGPMFVTGALDVRADFITMAKGIAGGFPFGAFAMTEEVADKLEFGDHGGTYCGNPLGCAVAHAVIKYLLDNNISSHVEKMGTFCLKRMNAWRQRYPDHINEIRGAGLLLLIEFKSEHIATQVSDQCLAEKLFVRQTQGNGIRVFPALNITEDQLQEGLTIMEKAIQSVAV</sequence>
<dbReference type="FunFam" id="3.40.640.10:FF:000004">
    <property type="entry name" value="Acetylornithine aminotransferase"/>
    <property type="match status" value="1"/>
</dbReference>
<dbReference type="EMBL" id="JACNJZ010000108">
    <property type="protein sequence ID" value="MBC8317819.1"/>
    <property type="molecule type" value="Genomic_DNA"/>
</dbReference>
<dbReference type="CDD" id="cd00610">
    <property type="entry name" value="OAT_like"/>
    <property type="match status" value="1"/>
</dbReference>
<name>A0A8J6ND93_9BACT</name>
<evidence type="ECO:0000256" key="10">
    <source>
        <dbReference type="RuleBase" id="RU003560"/>
    </source>
</evidence>
<evidence type="ECO:0000256" key="3">
    <source>
        <dbReference type="ARBA" id="ARBA00022679"/>
    </source>
</evidence>